<feature type="domain" description="PA14" evidence="3">
    <location>
        <begin position="76"/>
        <end position="232"/>
    </location>
</feature>
<dbReference type="EMBL" id="PUHR01000313">
    <property type="protein sequence ID" value="KAG0654961.1"/>
    <property type="molecule type" value="Genomic_DNA"/>
</dbReference>
<protein>
    <recommendedName>
        <fullName evidence="3">PA14 domain-containing protein</fullName>
    </recommendedName>
</protein>
<reference evidence="4 5" key="1">
    <citation type="submission" date="2020-11" db="EMBL/GenBank/DDBJ databases">
        <title>Kefir isolates.</title>
        <authorList>
            <person name="Marcisauskas S."/>
            <person name="Kim Y."/>
            <person name="Blasche S."/>
        </authorList>
    </citation>
    <scope>NUCLEOTIDE SEQUENCE [LARGE SCALE GENOMIC DNA]</scope>
    <source>
        <strain evidence="4 5">OG2</strain>
    </source>
</reference>
<evidence type="ECO:0000313" key="4">
    <source>
        <dbReference type="EMBL" id="KAG0654961.1"/>
    </source>
</evidence>
<evidence type="ECO:0000256" key="2">
    <source>
        <dbReference type="SAM" id="SignalP"/>
    </source>
</evidence>
<evidence type="ECO:0000259" key="3">
    <source>
        <dbReference type="PROSITE" id="PS51820"/>
    </source>
</evidence>
<feature type="signal peptide" evidence="2">
    <location>
        <begin position="1"/>
        <end position="25"/>
    </location>
</feature>
<dbReference type="InterPro" id="IPR037524">
    <property type="entry name" value="PA14/GLEYA"/>
</dbReference>
<dbReference type="AlphaFoldDB" id="A0A9P6VV18"/>
<dbReference type="SUPFAM" id="SSF56988">
    <property type="entry name" value="Anthrax protective antigen"/>
    <property type="match status" value="1"/>
</dbReference>
<comment type="caution">
    <text evidence="4">The sequence shown here is derived from an EMBL/GenBank/DDBJ whole genome shotgun (WGS) entry which is preliminary data.</text>
</comment>
<organism evidence="4 5">
    <name type="scientific">Maudiozyma exigua</name>
    <name type="common">Yeast</name>
    <name type="synonym">Kazachstania exigua</name>
    <dbReference type="NCBI Taxonomy" id="34358"/>
    <lineage>
        <taxon>Eukaryota</taxon>
        <taxon>Fungi</taxon>
        <taxon>Dikarya</taxon>
        <taxon>Ascomycota</taxon>
        <taxon>Saccharomycotina</taxon>
        <taxon>Saccharomycetes</taxon>
        <taxon>Saccharomycetales</taxon>
        <taxon>Saccharomycetaceae</taxon>
        <taxon>Maudiozyma</taxon>
    </lineage>
</organism>
<feature type="non-terminal residue" evidence="4">
    <location>
        <position position="313"/>
    </location>
</feature>
<dbReference type="PROSITE" id="PS51820">
    <property type="entry name" value="PA14"/>
    <property type="match status" value="1"/>
</dbReference>
<dbReference type="InterPro" id="IPR018871">
    <property type="entry name" value="GLEYA_adhesin_domain"/>
</dbReference>
<name>A0A9P6VV18_MAUEX</name>
<feature type="chain" id="PRO_5040376723" description="PA14 domain-containing protein" evidence="2">
    <location>
        <begin position="26"/>
        <end position="313"/>
    </location>
</feature>
<feature type="region of interest" description="Disordered" evidence="1">
    <location>
        <begin position="291"/>
        <end position="313"/>
    </location>
</feature>
<dbReference type="Pfam" id="PF10528">
    <property type="entry name" value="GLEYA"/>
    <property type="match status" value="1"/>
</dbReference>
<evidence type="ECO:0000256" key="1">
    <source>
        <dbReference type="SAM" id="MobiDB-lite"/>
    </source>
</evidence>
<keyword evidence="5" id="KW-1185">Reference proteome</keyword>
<dbReference type="Proteomes" id="UP000750334">
    <property type="component" value="Unassembled WGS sequence"/>
</dbReference>
<dbReference type="OrthoDB" id="4070235at2759"/>
<gene>
    <name evidence="4" type="ORF">C6P45_003212</name>
</gene>
<dbReference type="Pfam" id="PF00624">
    <property type="entry name" value="Flocculin"/>
    <property type="match status" value="1"/>
</dbReference>
<dbReference type="GO" id="GO:0000128">
    <property type="term" value="P:flocculation"/>
    <property type="evidence" value="ECO:0007669"/>
    <property type="project" value="InterPro"/>
</dbReference>
<accession>A0A9P6VV18</accession>
<dbReference type="Gene3D" id="2.60.120.1560">
    <property type="match status" value="1"/>
</dbReference>
<proteinExistence type="predicted"/>
<keyword evidence="2" id="KW-0732">Signal</keyword>
<evidence type="ECO:0000313" key="5">
    <source>
        <dbReference type="Proteomes" id="UP000750334"/>
    </source>
</evidence>
<dbReference type="InterPro" id="IPR001389">
    <property type="entry name" value="Flocculin"/>
</dbReference>
<sequence length="313" mass="34797">MRNLINERNIAWAYVFTYFFRLAEAAQGCKPRGIGTEGFEMSLYHYGNRLTPDENGNCWTSDYLEPGYMNGGGYVTYQGGFIGSSSGITNLDFNYRTNDVCKANEGILPENFHYEKSITLTNFTMLLTGYFYAETSGIYKFNLEADDLAYLSFGAGNAFDCCGMKDSVTDPGNFDLIVLWNSESHSGEQNFFLDAGVYYPIRLLYANRDSSGLLSLTYTDPMGDEHSDFNEHVYQFSDEKGGCANEVRYSTTSWSGTYTTTYSTTTYTSTGTDGYGTIETIYYIRTPVSSSSIDTTRSSSDSSASITSSSSEI</sequence>